<accession>A0A9W5ANN9</accession>
<dbReference type="PANTHER" id="PTHR41786">
    <property type="entry name" value="MOTILITY ACCESSORY FACTOR MAF"/>
    <property type="match status" value="1"/>
</dbReference>
<evidence type="ECO:0000259" key="1">
    <source>
        <dbReference type="Pfam" id="PF01973"/>
    </source>
</evidence>
<evidence type="ECO:0000313" key="3">
    <source>
        <dbReference type="Proteomes" id="UP000052257"/>
    </source>
</evidence>
<protein>
    <submittedName>
        <fullName evidence="2">Motility accessory factor</fullName>
    </submittedName>
</protein>
<reference evidence="2 3" key="1">
    <citation type="submission" date="2015-11" db="EMBL/GenBank/DDBJ databases">
        <authorList>
            <consortium name="Pathogen Informatics"/>
        </authorList>
    </citation>
    <scope>NUCLEOTIDE SEQUENCE [LARGE SCALE GENOMIC DNA]</scope>
    <source>
        <strain evidence="2 3">006A-0191</strain>
    </source>
</reference>
<dbReference type="RefSeq" id="WP_059427310.1">
    <property type="nucleotide sequence ID" value="NZ_FAUT01000002.1"/>
</dbReference>
<name>A0A9W5ANN9_CAMHY</name>
<dbReference type="Proteomes" id="UP000052257">
    <property type="component" value="Unassembled WGS sequence"/>
</dbReference>
<sequence>MNIQEKNAKEFDKLQKILAEKITSDQDINIFTKNITAIMSINAKLAKLLLNFKENIEFSVFMGKDPLDLNIINQKNLNYMFEHPKDDVTNQIKEFEDKYARYQTLFFYGLGNGIFYRSILANPSHQRIVVFEPELEIIFIVLNLLDFSKEIYNETFILFYTKIIKPTEIYIISHYDNVFLNIRNYEYHIYNKFYEQDIYKKDAMHINQLITQNMKQSLLECGNDSTDSLIGVKQVLQNIPEIYSNYSLRTIATKRRKKNRYAIIVSTGPSLYKQLDLLKKVEPYALIISIDASYPILKKHGIKPDYVVSLERVEPTSKFFEEKVSKFDDGIIFVVSSLTHQKTVKNLQGRQTCYPFRPLSFEQSLQDKVVGYAGSGPSAAHLAVDLAFWLQVSDIIFIGQDLAFGKDGTSHSKGHIYKSTEIDPETSNIIETAKAYGGNGEVKTTKVWNLFRNYFEHQFAMTKKDGSWSIYNSTEGGARIKGTIEKPFKDLVDEILSNNKLKIIIPVDKISPKITEQNIQKVSKKVKTFIKVGLKIQKQCEKIFKTLAKEVEKAKKLKALGKEDKINYDKLQEISFKVDEFKSNLSNPIFVNVYYGYCGQFLIHQEMEFAQIAVRNVKTEQEKDDKLLEWVSVQGYWLFSLAGSIDTLINTIKDSSKEWLK</sequence>
<evidence type="ECO:0000313" key="2">
    <source>
        <dbReference type="EMBL" id="CUU71153.1"/>
    </source>
</evidence>
<dbReference type="AlphaFoldDB" id="A0A9W5ANN9"/>
<dbReference type="InterPro" id="IPR002826">
    <property type="entry name" value="MptE-like"/>
</dbReference>
<organism evidence="2 3">
    <name type="scientific">Campylobacter hyointestinalis subsp. hyointestinalis</name>
    <dbReference type="NCBI Taxonomy" id="91352"/>
    <lineage>
        <taxon>Bacteria</taxon>
        <taxon>Pseudomonadati</taxon>
        <taxon>Campylobacterota</taxon>
        <taxon>Epsilonproteobacteria</taxon>
        <taxon>Campylobacterales</taxon>
        <taxon>Campylobacteraceae</taxon>
        <taxon>Campylobacter</taxon>
    </lineage>
</organism>
<dbReference type="Pfam" id="PF01973">
    <property type="entry name" value="MptE-like"/>
    <property type="match status" value="1"/>
</dbReference>
<gene>
    <name evidence="2" type="ORF">ERS739220_00308</name>
</gene>
<dbReference type="EMBL" id="FAUW01000001">
    <property type="protein sequence ID" value="CUU71153.1"/>
    <property type="molecule type" value="Genomic_DNA"/>
</dbReference>
<proteinExistence type="predicted"/>
<dbReference type="PANTHER" id="PTHR41786:SF1">
    <property type="entry name" value="6-HYDROXYMETHYLPTERIN DIPHOSPHOKINASE MPTE-LIKE DOMAIN-CONTAINING PROTEIN"/>
    <property type="match status" value="1"/>
</dbReference>
<feature type="domain" description="6-hydroxymethylpterin diphosphokinase MptE-like" evidence="1">
    <location>
        <begin position="233"/>
        <end position="406"/>
    </location>
</feature>
<comment type="caution">
    <text evidence="2">The sequence shown here is derived from an EMBL/GenBank/DDBJ whole genome shotgun (WGS) entry which is preliminary data.</text>
</comment>